<name>A0A286U0D0_9BACT</name>
<dbReference type="UniPathway" id="UPA00148"/>
<keyword evidence="4 8" id="KW-0808">Transferase</keyword>
<keyword evidence="3 8" id="KW-0489">Methyltransferase</keyword>
<comment type="caution">
    <text evidence="8">The sequence shown here is derived from an EMBL/GenBank/DDBJ whole genome shotgun (WGS) entry which is preliminary data.</text>
</comment>
<evidence type="ECO:0000256" key="5">
    <source>
        <dbReference type="ARBA" id="ARBA00022691"/>
    </source>
</evidence>
<evidence type="ECO:0000313" key="9">
    <source>
        <dbReference type="Proteomes" id="UP000218542"/>
    </source>
</evidence>
<dbReference type="Pfam" id="PF13847">
    <property type="entry name" value="Methyltransf_31"/>
    <property type="match status" value="1"/>
</dbReference>
<dbReference type="InterPro" id="IPR014008">
    <property type="entry name" value="Cbl_synth_MTase_CbiT"/>
</dbReference>
<keyword evidence="5" id="KW-0949">S-adenosyl-L-methionine</keyword>
<gene>
    <name evidence="8" type="ORF">SCALIN_C25_0050</name>
</gene>
<protein>
    <submittedName>
        <fullName evidence="8">Precorrin-6Y C(5,15)-methyltransferase</fullName>
    </submittedName>
</protein>
<dbReference type="NCBIfam" id="TIGR02469">
    <property type="entry name" value="CbiT"/>
    <property type="match status" value="1"/>
</dbReference>
<reference evidence="9" key="1">
    <citation type="journal article" date="2017" name="Environ. Microbiol. Rep.">
        <title>Genetic Diversity of Marine Anaerobic Ammonium-Oxidizing Bacteria as Revealed by Genomic and Proteomic Analyses of 'Candidatus Scalindua japonica'.</title>
        <authorList>
            <person name="Oshiki M."/>
            <person name="Mizuto K."/>
            <person name="Kimura Z."/>
            <person name="Kindaichi T."/>
            <person name="Satoh H."/>
            <person name="Okabe S."/>
        </authorList>
    </citation>
    <scope>NUCLEOTIDE SEQUENCE [LARGE SCALE GENOMIC DNA]</scope>
    <source>
        <strain evidence="9">husup-a2</strain>
    </source>
</reference>
<accession>A0A286U0D0</accession>
<evidence type="ECO:0000259" key="7">
    <source>
        <dbReference type="Pfam" id="PF13847"/>
    </source>
</evidence>
<dbReference type="InterPro" id="IPR025714">
    <property type="entry name" value="Methyltranfer_dom"/>
</dbReference>
<dbReference type="Gene3D" id="3.30.950.10">
    <property type="entry name" value="Methyltransferase, Cobalt-precorrin-4 Transmethylase, Domain 2"/>
    <property type="match status" value="1"/>
</dbReference>
<dbReference type="InterPro" id="IPR035996">
    <property type="entry name" value="4pyrrol_Methylase_sf"/>
</dbReference>
<dbReference type="InterPro" id="IPR000878">
    <property type="entry name" value="4pyrrol_Mease"/>
</dbReference>
<dbReference type="AlphaFoldDB" id="A0A286U0D0"/>
<dbReference type="InterPro" id="IPR014776">
    <property type="entry name" value="4pyrrole_Mease_sub2"/>
</dbReference>
<evidence type="ECO:0000259" key="6">
    <source>
        <dbReference type="Pfam" id="PF00590"/>
    </source>
</evidence>
<dbReference type="OrthoDB" id="9780707at2"/>
<dbReference type="PANTHER" id="PTHR43182">
    <property type="entry name" value="COBALT-PRECORRIN-6B C(15)-METHYLTRANSFERASE (DECARBOXYLATING)"/>
    <property type="match status" value="1"/>
</dbReference>
<dbReference type="GO" id="GO:0009236">
    <property type="term" value="P:cobalamin biosynthetic process"/>
    <property type="evidence" value="ECO:0007669"/>
    <property type="project" value="UniProtKB-UniPathway"/>
</dbReference>
<evidence type="ECO:0000256" key="1">
    <source>
        <dbReference type="ARBA" id="ARBA00004953"/>
    </source>
</evidence>
<feature type="domain" description="Tetrapyrrole methylase" evidence="6">
    <location>
        <begin position="18"/>
        <end position="205"/>
    </location>
</feature>
<keyword evidence="9" id="KW-1185">Reference proteome</keyword>
<comment type="pathway">
    <text evidence="1">Cofactor biosynthesis; adenosylcobalamin biosynthesis.</text>
</comment>
<dbReference type="RefSeq" id="WP_096894981.1">
    <property type="nucleotide sequence ID" value="NZ_BAOS01000025.1"/>
</dbReference>
<dbReference type="CDD" id="cd11644">
    <property type="entry name" value="Precorrin-6Y-MT"/>
    <property type="match status" value="1"/>
</dbReference>
<organism evidence="8 9">
    <name type="scientific">Candidatus Scalindua japonica</name>
    <dbReference type="NCBI Taxonomy" id="1284222"/>
    <lineage>
        <taxon>Bacteria</taxon>
        <taxon>Pseudomonadati</taxon>
        <taxon>Planctomycetota</taxon>
        <taxon>Candidatus Brocadiia</taxon>
        <taxon>Candidatus Brocadiales</taxon>
        <taxon>Candidatus Scalinduaceae</taxon>
        <taxon>Candidatus Scalindua</taxon>
    </lineage>
</organism>
<dbReference type="InterPro" id="IPR029063">
    <property type="entry name" value="SAM-dependent_MTases_sf"/>
</dbReference>
<dbReference type="GO" id="GO:0032259">
    <property type="term" value="P:methylation"/>
    <property type="evidence" value="ECO:0007669"/>
    <property type="project" value="UniProtKB-KW"/>
</dbReference>
<dbReference type="GO" id="GO:0008276">
    <property type="term" value="F:protein methyltransferase activity"/>
    <property type="evidence" value="ECO:0007669"/>
    <property type="project" value="InterPro"/>
</dbReference>
<dbReference type="InterPro" id="IPR014777">
    <property type="entry name" value="4pyrrole_Mease_sub1"/>
</dbReference>
<dbReference type="SUPFAM" id="SSF53335">
    <property type="entry name" value="S-adenosyl-L-methionine-dependent methyltransferases"/>
    <property type="match status" value="1"/>
</dbReference>
<evidence type="ECO:0000256" key="4">
    <source>
        <dbReference type="ARBA" id="ARBA00022679"/>
    </source>
</evidence>
<evidence type="ECO:0000313" key="8">
    <source>
        <dbReference type="EMBL" id="GAX61603.1"/>
    </source>
</evidence>
<dbReference type="Gene3D" id="3.40.50.150">
    <property type="entry name" value="Vaccinia Virus protein VP39"/>
    <property type="match status" value="1"/>
</dbReference>
<dbReference type="InterPro" id="IPR006365">
    <property type="entry name" value="Cbl_synth_CobL"/>
</dbReference>
<sequence>MNPLVKKNQPVLKHTKTVTVIGMSDDGCLSLTSKAMHAISKGQVLAGGARHLEFFAEFEGLKIPFQGKLSDVIDRLEELSYENNIVVLASGDPMFYGIGGLIVKRFGLDHVDVITHPSSIQIAFSRIGITWNDAMMISLHERSRTGFITKIQTSSKVGILTDPERSPQEIARHMIAYNETGWQAWVCENLGGVDERIRCFTIEELSRVENTAPLNVLILLRKDEDKSLPPTIANLHEDAFAKRIPHKGLITKREIRTLSIVSLGLNRKSIVWDIGTASGSVAIEAAKIAYDGHVYAVDVDTECVKIARENAVNHKVDNIDIVEGLAPAAIMDWTVPDAVFIGGSKGNMKEILDVSLEKLTPNGKCVVTAIAIETVQETYQYFKDREWNAEMIVVNIARSIPLAQYHRYEALSPIHIFTVTKVERN</sequence>
<dbReference type="NCBIfam" id="TIGR02467">
    <property type="entry name" value="CbiE"/>
    <property type="match status" value="1"/>
</dbReference>
<dbReference type="CDD" id="cd02440">
    <property type="entry name" value="AdoMet_MTases"/>
    <property type="match status" value="1"/>
</dbReference>
<dbReference type="PANTHER" id="PTHR43182:SF1">
    <property type="entry name" value="COBALT-PRECORRIN-7 C(5)-METHYLTRANSFERASE"/>
    <property type="match status" value="1"/>
</dbReference>
<evidence type="ECO:0000256" key="2">
    <source>
        <dbReference type="ARBA" id="ARBA00022573"/>
    </source>
</evidence>
<dbReference type="Proteomes" id="UP000218542">
    <property type="component" value="Unassembled WGS sequence"/>
</dbReference>
<feature type="domain" description="Methyltransferase" evidence="7">
    <location>
        <begin position="269"/>
        <end position="374"/>
    </location>
</feature>
<proteinExistence type="predicted"/>
<dbReference type="Pfam" id="PF00590">
    <property type="entry name" value="TP_methylase"/>
    <property type="match status" value="1"/>
</dbReference>
<dbReference type="EMBL" id="BAOS01000025">
    <property type="protein sequence ID" value="GAX61603.1"/>
    <property type="molecule type" value="Genomic_DNA"/>
</dbReference>
<dbReference type="InterPro" id="IPR050714">
    <property type="entry name" value="Cobalamin_biosynth_MTase"/>
</dbReference>
<evidence type="ECO:0000256" key="3">
    <source>
        <dbReference type="ARBA" id="ARBA00022603"/>
    </source>
</evidence>
<dbReference type="SUPFAM" id="SSF53790">
    <property type="entry name" value="Tetrapyrrole methylase"/>
    <property type="match status" value="1"/>
</dbReference>
<dbReference type="InterPro" id="IPR012818">
    <property type="entry name" value="CbiE"/>
</dbReference>
<keyword evidence="2" id="KW-0169">Cobalamin biosynthesis</keyword>
<dbReference type="Gene3D" id="3.40.1010.10">
    <property type="entry name" value="Cobalt-precorrin-4 Transmethylase, Domain 1"/>
    <property type="match status" value="1"/>
</dbReference>
<dbReference type="PIRSF" id="PIRSF036428">
    <property type="entry name" value="CobL"/>
    <property type="match status" value="1"/>
</dbReference>